<dbReference type="PANTHER" id="PTHR12640:SF0">
    <property type="entry name" value="DOLICHYL-DIPHOSPHOOLIGOSACCHARIDE--PROTEIN GLYCOSYLTRANSFERASE SUBUNIT 2"/>
    <property type="match status" value="1"/>
</dbReference>
<dbReference type="Pfam" id="PF23861">
    <property type="entry name" value="Ribophorin_II_2nd"/>
    <property type="match status" value="1"/>
</dbReference>
<dbReference type="UniPathway" id="UPA00378"/>
<feature type="transmembrane region" description="Helical" evidence="10">
    <location>
        <begin position="629"/>
        <end position="651"/>
    </location>
</feature>
<organism evidence="15">
    <name type="scientific">Palpitomonas bilix</name>
    <dbReference type="NCBI Taxonomy" id="652834"/>
    <lineage>
        <taxon>Eukaryota</taxon>
        <taxon>Eukaryota incertae sedis</taxon>
    </lineage>
</organism>
<evidence type="ECO:0000256" key="9">
    <source>
        <dbReference type="ARBA" id="ARBA00023136"/>
    </source>
</evidence>
<feature type="domain" description="Ribophorin II third" evidence="12">
    <location>
        <begin position="413"/>
        <end position="531"/>
    </location>
</feature>
<evidence type="ECO:0000259" key="11">
    <source>
        <dbReference type="Pfam" id="PF05817"/>
    </source>
</evidence>
<reference evidence="15" key="1">
    <citation type="submission" date="2021-01" db="EMBL/GenBank/DDBJ databases">
        <authorList>
            <person name="Corre E."/>
            <person name="Pelletier E."/>
            <person name="Niang G."/>
            <person name="Scheremetjew M."/>
            <person name="Finn R."/>
            <person name="Kale V."/>
            <person name="Holt S."/>
            <person name="Cochrane G."/>
            <person name="Meng A."/>
            <person name="Brown T."/>
            <person name="Cohen L."/>
        </authorList>
    </citation>
    <scope>NUCLEOTIDE SEQUENCE</scope>
    <source>
        <strain evidence="15">NIES-2562</strain>
    </source>
</reference>
<evidence type="ECO:0000259" key="14">
    <source>
        <dbReference type="Pfam" id="PF25147"/>
    </source>
</evidence>
<dbReference type="AlphaFoldDB" id="A0A7S3GIT3"/>
<feature type="domain" description="Ribophorin II C-terminal" evidence="14">
    <location>
        <begin position="554"/>
        <end position="654"/>
    </location>
</feature>
<dbReference type="Pfam" id="PF23860">
    <property type="entry name" value="Ribophorin_II_3rd"/>
    <property type="match status" value="1"/>
</dbReference>
<evidence type="ECO:0000256" key="1">
    <source>
        <dbReference type="ARBA" id="ARBA00002791"/>
    </source>
</evidence>
<comment type="similarity">
    <text evidence="4 10">Belongs to the SWP1 family.</text>
</comment>
<evidence type="ECO:0000313" key="15">
    <source>
        <dbReference type="EMBL" id="CAE0267641.1"/>
    </source>
</evidence>
<keyword evidence="9 10" id="KW-0472">Membrane</keyword>
<keyword evidence="8 10" id="KW-1133">Transmembrane helix</keyword>
<keyword evidence="7 10" id="KW-0256">Endoplasmic reticulum</keyword>
<evidence type="ECO:0000256" key="10">
    <source>
        <dbReference type="RuleBase" id="RU366029"/>
    </source>
</evidence>
<comment type="function">
    <text evidence="1 10">Subunit of the oligosaccharyl transferase (OST) complex that catalyzes the initial transfer of a defined glycan (Glc(3)Man(9)GlcNAc(2) in eukaryotes) from the lipid carrier dolichol-pyrophosphate to an asparagine residue within an Asn-X-Ser/Thr consensus motif in nascent polypeptide chains, the first step in protein N-glycosylation. N-glycosylation occurs cotranslationally and the complex associates with the Sec61 complex at the channel-forming translocon complex that mediates protein translocation across the endoplasmic reticulum (ER). All subunits are required for a maximal enzyme activity.</text>
</comment>
<proteinExistence type="inferred from homology"/>
<dbReference type="PANTHER" id="PTHR12640">
    <property type="entry name" value="RIBOPHORIN II"/>
    <property type="match status" value="1"/>
</dbReference>
<feature type="chain" id="PRO_5031587420" description="Dolichyl-diphosphooligosaccharide--protein glycosyltransferase subunit 2" evidence="10">
    <location>
        <begin position="20"/>
        <end position="659"/>
    </location>
</feature>
<dbReference type="EMBL" id="HBIB01045725">
    <property type="protein sequence ID" value="CAE0267641.1"/>
    <property type="molecule type" value="Transcribed_RNA"/>
</dbReference>
<evidence type="ECO:0000256" key="8">
    <source>
        <dbReference type="ARBA" id="ARBA00022989"/>
    </source>
</evidence>
<dbReference type="GO" id="GO:0006487">
    <property type="term" value="P:protein N-linked glycosylation"/>
    <property type="evidence" value="ECO:0007669"/>
    <property type="project" value="UniProtKB-UniRule"/>
</dbReference>
<feature type="transmembrane region" description="Helical" evidence="10">
    <location>
        <begin position="603"/>
        <end position="623"/>
    </location>
</feature>
<name>A0A7S3GIT3_9EUKA</name>
<evidence type="ECO:0000259" key="13">
    <source>
        <dbReference type="Pfam" id="PF23861"/>
    </source>
</evidence>
<dbReference type="GO" id="GO:0008250">
    <property type="term" value="C:oligosaccharyltransferase complex"/>
    <property type="evidence" value="ECO:0007669"/>
    <property type="project" value="UniProtKB-UniRule"/>
</dbReference>
<dbReference type="InterPro" id="IPR056790">
    <property type="entry name" value="Ribophorin_II_C"/>
</dbReference>
<dbReference type="Pfam" id="PF25147">
    <property type="entry name" value="Ribophorin_II_C"/>
    <property type="match status" value="1"/>
</dbReference>
<feature type="signal peptide" evidence="10">
    <location>
        <begin position="1"/>
        <end position="19"/>
    </location>
</feature>
<dbReference type="InterPro" id="IPR055375">
    <property type="entry name" value="Ribophorin_II_2nd"/>
</dbReference>
<evidence type="ECO:0000256" key="7">
    <source>
        <dbReference type="ARBA" id="ARBA00022824"/>
    </source>
</evidence>
<keyword evidence="5 10" id="KW-0812">Transmembrane</keyword>
<sequence>MKGALFTLLSLCLLASAIAIEDFTGVTESYGTADRAHALSLAKSASTSTRGVDLYSAASIFQSLGEDASSVCKGVSKASTSTAEEAASVFSAAAIAGCKVSPSASALEVLYSAATSRELASIRHGVSGLQAAKSLGAKVDASRLQDVISTVADMIDEDGTVSNSADSDEFEEENAGIALQIAATLVGFGSLDDIETSKLNENIIGKFGMMKKHMADVMEEDPSVKSFSSFLAGALAMHAVDNSIELDTDQLDVMAEFLTSRRHAGTVEGAASLLKGLKAVASNPWSHPTVLSVESSELSLTKKSEKLRVHFTDVFSNFISPASVTLVEAVKEDGEQTIARDVALSADGKDKTLYLLDFFRFQPSAGFYTLTFHVEPESDGLVIPRDVSITVKVATSLKIEEATVAVREVKSGKRVQVNEAKASFPSAMNKALVAKGDNDIAISFKVFDGIANTAFKAEQAVVRVYSNEHDVEAIFVASTSSNSDVVTATVAVSLLSERVFKYRGGEYKVEVIVGDSRADKAIVWAIGTVKLEFAKAAIKESNKLAPLDVIVHQFRQPEKRPAEVISMAFTGVIVLAFAIFVVKVMTTGNFRLFPGGMGSIFDLMFHAILAAMLGVLVLYFFQFNIFETLFYSAILGLPAVFIGNFALSAIATSRYAHSQ</sequence>
<feature type="domain" description="Ribophorin II second" evidence="13">
    <location>
        <begin position="291"/>
        <end position="393"/>
    </location>
</feature>
<dbReference type="InterPro" id="IPR055374">
    <property type="entry name" value="Ribophorin_II_3rd"/>
</dbReference>
<feature type="domain" description="Ribophorin II N-terminal" evidence="11">
    <location>
        <begin position="33"/>
        <end position="279"/>
    </location>
</feature>
<keyword evidence="6 10" id="KW-0732">Signal</keyword>
<protein>
    <recommendedName>
        <fullName evidence="10">Dolichyl-diphosphooligosaccharide--protein glycosyltransferase subunit 2</fullName>
    </recommendedName>
    <alternativeName>
        <fullName evidence="10">Ribophorin-2</fullName>
    </alternativeName>
</protein>
<comment type="pathway">
    <text evidence="3 10">Protein modification; protein glycosylation.</text>
</comment>
<gene>
    <name evidence="15" type="ORF">PBIL07802_LOCUS29987</name>
</gene>
<dbReference type="Pfam" id="PF05817">
    <property type="entry name" value="Ribophorin_II"/>
    <property type="match status" value="1"/>
</dbReference>
<feature type="transmembrane region" description="Helical" evidence="10">
    <location>
        <begin position="564"/>
        <end position="582"/>
    </location>
</feature>
<comment type="subunit">
    <text evidence="10">Component of the oligosaccharyltransferase (OST) complex.</text>
</comment>
<evidence type="ECO:0000256" key="5">
    <source>
        <dbReference type="ARBA" id="ARBA00022692"/>
    </source>
</evidence>
<evidence type="ECO:0000256" key="4">
    <source>
        <dbReference type="ARBA" id="ARBA00009038"/>
    </source>
</evidence>
<evidence type="ECO:0000256" key="3">
    <source>
        <dbReference type="ARBA" id="ARBA00004922"/>
    </source>
</evidence>
<dbReference type="InterPro" id="IPR008814">
    <property type="entry name" value="Swp1"/>
</dbReference>
<evidence type="ECO:0000256" key="2">
    <source>
        <dbReference type="ARBA" id="ARBA00004477"/>
    </source>
</evidence>
<accession>A0A7S3GIT3</accession>
<dbReference type="InterPro" id="IPR055373">
    <property type="entry name" value="Ribophorin_II_N"/>
</dbReference>
<evidence type="ECO:0000259" key="12">
    <source>
        <dbReference type="Pfam" id="PF23860"/>
    </source>
</evidence>
<comment type="subcellular location">
    <subcellularLocation>
        <location evidence="2 10">Endoplasmic reticulum membrane</location>
        <topology evidence="2 10">Multi-pass membrane protein</topology>
    </subcellularLocation>
</comment>
<evidence type="ECO:0000256" key="6">
    <source>
        <dbReference type="ARBA" id="ARBA00022729"/>
    </source>
</evidence>